<evidence type="ECO:0000259" key="7">
    <source>
        <dbReference type="Pfam" id="PF08281"/>
    </source>
</evidence>
<evidence type="ECO:0000313" key="9">
    <source>
        <dbReference type="Proteomes" id="UP000248544"/>
    </source>
</evidence>
<dbReference type="InterPro" id="IPR039425">
    <property type="entry name" value="RNA_pol_sigma-70-like"/>
</dbReference>
<keyword evidence="9" id="KW-1185">Reference proteome</keyword>
<comment type="caution">
    <text evidence="8">The sequence shown here is derived from an EMBL/GenBank/DDBJ whole genome shotgun (WGS) entry which is preliminary data.</text>
</comment>
<dbReference type="Gene3D" id="1.10.10.10">
    <property type="entry name" value="Winged helix-like DNA-binding domain superfamily/Winged helix DNA-binding domain"/>
    <property type="match status" value="1"/>
</dbReference>
<keyword evidence="4" id="KW-0238">DNA-binding</keyword>
<protein>
    <submittedName>
        <fullName evidence="8">RNA polymerase subunit sigma-70</fullName>
    </submittedName>
</protein>
<dbReference type="InterPro" id="IPR014284">
    <property type="entry name" value="RNA_pol_sigma-70_dom"/>
</dbReference>
<dbReference type="Pfam" id="PF04542">
    <property type="entry name" value="Sigma70_r2"/>
    <property type="match status" value="1"/>
</dbReference>
<dbReference type="InterPro" id="IPR036388">
    <property type="entry name" value="WH-like_DNA-bd_sf"/>
</dbReference>
<feature type="domain" description="RNA polymerase sigma factor 70 region 4 type 2" evidence="7">
    <location>
        <begin position="136"/>
        <end position="186"/>
    </location>
</feature>
<gene>
    <name evidence="8" type="ORF">C1I98_26900</name>
</gene>
<sequence>MTAPPAVSDPSTQAEDDDALALTASVREPERFAVLYDRYFEEIYRYLAFRLGQQAAEDLAAETFLVAFRKRQTFDPGRGAVRPWLYGIATNLVVGRRRKLARMLAAFRRVPSAKEAEVGMEDRVTTRVDAARARRPLGLALAGLSPGDRDVLLLIALAGLTYDEVAEALCIPYGTVSSRLNRARRKVRAALENADSMNGDADG</sequence>
<proteinExistence type="inferred from homology"/>
<evidence type="ECO:0000256" key="4">
    <source>
        <dbReference type="ARBA" id="ARBA00023125"/>
    </source>
</evidence>
<keyword evidence="3" id="KW-0731">Sigma factor</keyword>
<dbReference type="PANTHER" id="PTHR43133">
    <property type="entry name" value="RNA POLYMERASE ECF-TYPE SIGMA FACTO"/>
    <property type="match status" value="1"/>
</dbReference>
<keyword evidence="5" id="KW-0804">Transcription</keyword>
<dbReference type="GO" id="GO:0003677">
    <property type="term" value="F:DNA binding"/>
    <property type="evidence" value="ECO:0007669"/>
    <property type="project" value="UniProtKB-KW"/>
</dbReference>
<evidence type="ECO:0000256" key="1">
    <source>
        <dbReference type="ARBA" id="ARBA00010641"/>
    </source>
</evidence>
<dbReference type="InterPro" id="IPR013325">
    <property type="entry name" value="RNA_pol_sigma_r2"/>
</dbReference>
<comment type="similarity">
    <text evidence="1">Belongs to the sigma-70 factor family. ECF subfamily.</text>
</comment>
<dbReference type="SUPFAM" id="SSF88946">
    <property type="entry name" value="Sigma2 domain of RNA polymerase sigma factors"/>
    <property type="match status" value="1"/>
</dbReference>
<dbReference type="SUPFAM" id="SSF88659">
    <property type="entry name" value="Sigma3 and sigma4 domains of RNA polymerase sigma factors"/>
    <property type="match status" value="1"/>
</dbReference>
<dbReference type="InterPro" id="IPR013249">
    <property type="entry name" value="RNA_pol_sigma70_r4_t2"/>
</dbReference>
<evidence type="ECO:0000313" key="8">
    <source>
        <dbReference type="EMBL" id="PZG36357.1"/>
    </source>
</evidence>
<evidence type="ECO:0000256" key="3">
    <source>
        <dbReference type="ARBA" id="ARBA00023082"/>
    </source>
</evidence>
<dbReference type="Gene3D" id="1.10.1740.10">
    <property type="match status" value="1"/>
</dbReference>
<dbReference type="InterPro" id="IPR007627">
    <property type="entry name" value="RNA_pol_sigma70_r2"/>
</dbReference>
<dbReference type="RefSeq" id="WP_111170221.1">
    <property type="nucleotide sequence ID" value="NZ_POUA01000260.1"/>
</dbReference>
<dbReference type="GO" id="GO:0016987">
    <property type="term" value="F:sigma factor activity"/>
    <property type="evidence" value="ECO:0007669"/>
    <property type="project" value="UniProtKB-KW"/>
</dbReference>
<dbReference type="GO" id="GO:0006352">
    <property type="term" value="P:DNA-templated transcription initiation"/>
    <property type="evidence" value="ECO:0007669"/>
    <property type="project" value="InterPro"/>
</dbReference>
<feature type="domain" description="RNA polymerase sigma-70 region 2" evidence="6">
    <location>
        <begin position="35"/>
        <end position="102"/>
    </location>
</feature>
<evidence type="ECO:0000256" key="2">
    <source>
        <dbReference type="ARBA" id="ARBA00023015"/>
    </source>
</evidence>
<dbReference type="CDD" id="cd06171">
    <property type="entry name" value="Sigma70_r4"/>
    <property type="match status" value="1"/>
</dbReference>
<dbReference type="AlphaFoldDB" id="A0A2W2GQ39"/>
<keyword evidence="2" id="KW-0805">Transcription regulation</keyword>
<dbReference type="Proteomes" id="UP000248544">
    <property type="component" value="Unassembled WGS sequence"/>
</dbReference>
<dbReference type="PANTHER" id="PTHR43133:SF8">
    <property type="entry name" value="RNA POLYMERASE SIGMA FACTOR HI_1459-RELATED"/>
    <property type="match status" value="1"/>
</dbReference>
<dbReference type="InterPro" id="IPR013324">
    <property type="entry name" value="RNA_pol_sigma_r3/r4-like"/>
</dbReference>
<name>A0A2W2GQ39_9ACTN</name>
<dbReference type="Pfam" id="PF08281">
    <property type="entry name" value="Sigma70_r4_2"/>
    <property type="match status" value="1"/>
</dbReference>
<evidence type="ECO:0000256" key="5">
    <source>
        <dbReference type="ARBA" id="ARBA00023163"/>
    </source>
</evidence>
<reference evidence="8 9" key="1">
    <citation type="submission" date="2018-01" db="EMBL/GenBank/DDBJ databases">
        <title>Draft genome sequence of Sphaerisporangium sp. 7K107.</title>
        <authorList>
            <person name="Sahin N."/>
            <person name="Saygin H."/>
            <person name="Ay H."/>
        </authorList>
    </citation>
    <scope>NUCLEOTIDE SEQUENCE [LARGE SCALE GENOMIC DNA]</scope>
    <source>
        <strain evidence="8 9">7K107</strain>
    </source>
</reference>
<accession>A0A2W2GQ39</accession>
<dbReference type="NCBIfam" id="TIGR02937">
    <property type="entry name" value="sigma70-ECF"/>
    <property type="match status" value="1"/>
</dbReference>
<organism evidence="8 9">
    <name type="scientific">Spongiactinospora gelatinilytica</name>
    <dbReference type="NCBI Taxonomy" id="2666298"/>
    <lineage>
        <taxon>Bacteria</taxon>
        <taxon>Bacillati</taxon>
        <taxon>Actinomycetota</taxon>
        <taxon>Actinomycetes</taxon>
        <taxon>Streptosporangiales</taxon>
        <taxon>Streptosporangiaceae</taxon>
        <taxon>Spongiactinospora</taxon>
    </lineage>
</organism>
<evidence type="ECO:0000259" key="6">
    <source>
        <dbReference type="Pfam" id="PF04542"/>
    </source>
</evidence>
<dbReference type="EMBL" id="POUA01000260">
    <property type="protein sequence ID" value="PZG36357.1"/>
    <property type="molecule type" value="Genomic_DNA"/>
</dbReference>